<accession>A0A8J2HL81</accession>
<dbReference type="OrthoDB" id="158360at2759"/>
<dbReference type="GO" id="GO:0005794">
    <property type="term" value="C:Golgi apparatus"/>
    <property type="evidence" value="ECO:0007669"/>
    <property type="project" value="TreeGrafter"/>
</dbReference>
<keyword evidence="8" id="KW-1185">Reference proteome</keyword>
<dbReference type="Pfam" id="PF12352">
    <property type="entry name" value="V-SNARE_C"/>
    <property type="match status" value="1"/>
</dbReference>
<dbReference type="GO" id="GO:0012507">
    <property type="term" value="C:ER to Golgi transport vesicle membrane"/>
    <property type="evidence" value="ECO:0007669"/>
    <property type="project" value="TreeGrafter"/>
</dbReference>
<dbReference type="GO" id="GO:0031902">
    <property type="term" value="C:late endosome membrane"/>
    <property type="evidence" value="ECO:0007669"/>
    <property type="project" value="TreeGrafter"/>
</dbReference>
<dbReference type="AlphaFoldDB" id="A0A8J2HL81"/>
<dbReference type="GO" id="GO:0000149">
    <property type="term" value="F:SNARE binding"/>
    <property type="evidence" value="ECO:0007669"/>
    <property type="project" value="TreeGrafter"/>
</dbReference>
<proteinExistence type="predicted"/>
<evidence type="ECO:0000256" key="1">
    <source>
        <dbReference type="ARBA" id="ARBA00004211"/>
    </source>
</evidence>
<feature type="non-terminal residue" evidence="7">
    <location>
        <position position="223"/>
    </location>
</feature>
<evidence type="ECO:0000256" key="2">
    <source>
        <dbReference type="ARBA" id="ARBA00022448"/>
    </source>
</evidence>
<keyword evidence="5" id="KW-1133">Transmembrane helix</keyword>
<evidence type="ECO:0000256" key="6">
    <source>
        <dbReference type="ARBA" id="ARBA00023136"/>
    </source>
</evidence>
<keyword evidence="6" id="KW-0472">Membrane</keyword>
<comment type="caution">
    <text evidence="7">The sequence shown here is derived from an EMBL/GenBank/DDBJ whole genome shotgun (WGS) entry which is preliminary data.</text>
</comment>
<protein>
    <submittedName>
        <fullName evidence="7">Similar to Gosr2: Golgi SNAP receptor complex member 2 (Mus musculus)</fullName>
    </submittedName>
</protein>
<keyword evidence="7" id="KW-0675">Receptor</keyword>
<evidence type="ECO:0000313" key="7">
    <source>
        <dbReference type="EMBL" id="CAG5107039.1"/>
    </source>
</evidence>
<evidence type="ECO:0000256" key="4">
    <source>
        <dbReference type="ARBA" id="ARBA00022927"/>
    </source>
</evidence>
<dbReference type="GO" id="GO:0005484">
    <property type="term" value="F:SNAP receptor activity"/>
    <property type="evidence" value="ECO:0007669"/>
    <property type="project" value="TreeGrafter"/>
</dbReference>
<dbReference type="PANTHER" id="PTHR21230:SF1">
    <property type="entry name" value="GOLGI SNAP RECEPTOR COMPLEX MEMBER 2"/>
    <property type="match status" value="1"/>
</dbReference>
<evidence type="ECO:0000256" key="3">
    <source>
        <dbReference type="ARBA" id="ARBA00022692"/>
    </source>
</evidence>
<dbReference type="GO" id="GO:0015031">
    <property type="term" value="P:protein transport"/>
    <property type="evidence" value="ECO:0007669"/>
    <property type="project" value="UniProtKB-KW"/>
</dbReference>
<reference evidence="7" key="1">
    <citation type="submission" date="2021-04" db="EMBL/GenBank/DDBJ databases">
        <authorList>
            <person name="Chebbi M.A.C M."/>
        </authorList>
    </citation>
    <scope>NUCLEOTIDE SEQUENCE</scope>
</reference>
<dbReference type="PANTHER" id="PTHR21230">
    <property type="entry name" value="VESICLE TRANSPORT V-SNARE PROTEIN VTI1-RELATED"/>
    <property type="match status" value="1"/>
</dbReference>
<dbReference type="GO" id="GO:0005789">
    <property type="term" value="C:endoplasmic reticulum membrane"/>
    <property type="evidence" value="ECO:0007669"/>
    <property type="project" value="TreeGrafter"/>
</dbReference>
<keyword evidence="4" id="KW-0653">Protein transport</keyword>
<organism evidence="7 8">
    <name type="scientific">Cotesia congregata</name>
    <name type="common">Parasitoid wasp</name>
    <name type="synonym">Apanteles congregatus</name>
    <dbReference type="NCBI Taxonomy" id="51543"/>
    <lineage>
        <taxon>Eukaryota</taxon>
        <taxon>Metazoa</taxon>
        <taxon>Ecdysozoa</taxon>
        <taxon>Arthropoda</taxon>
        <taxon>Hexapoda</taxon>
        <taxon>Insecta</taxon>
        <taxon>Pterygota</taxon>
        <taxon>Neoptera</taxon>
        <taxon>Endopterygota</taxon>
        <taxon>Hymenoptera</taxon>
        <taxon>Apocrita</taxon>
        <taxon>Ichneumonoidea</taxon>
        <taxon>Braconidae</taxon>
        <taxon>Microgastrinae</taxon>
        <taxon>Cotesia</taxon>
    </lineage>
</organism>
<name>A0A8J2HL81_COTCN</name>
<comment type="subcellular location">
    <subcellularLocation>
        <location evidence="1">Membrane</location>
        <topology evidence="1">Single-pass type IV membrane protein</topology>
    </subcellularLocation>
</comment>
<gene>
    <name evidence="7" type="ORF">HICCMSTLAB_LOCUS12555</name>
</gene>
<evidence type="ECO:0000313" key="8">
    <source>
        <dbReference type="Proteomes" id="UP000786811"/>
    </source>
</evidence>
<keyword evidence="2" id="KW-0813">Transport</keyword>
<dbReference type="GO" id="GO:0006906">
    <property type="term" value="P:vesicle fusion"/>
    <property type="evidence" value="ECO:0007669"/>
    <property type="project" value="TreeGrafter"/>
</dbReference>
<dbReference type="Proteomes" id="UP000786811">
    <property type="component" value="Unassembled WGS sequence"/>
</dbReference>
<dbReference type="GO" id="GO:0031201">
    <property type="term" value="C:SNARE complex"/>
    <property type="evidence" value="ECO:0007669"/>
    <property type="project" value="TreeGrafter"/>
</dbReference>
<dbReference type="EMBL" id="CAJNRD030001124">
    <property type="protein sequence ID" value="CAG5107039.1"/>
    <property type="molecule type" value="Genomic_DNA"/>
</dbReference>
<sequence length="223" mass="25765">MEALYHQTNKLIQETQHLFTQLDRPLPNVDVNTVESEILAKINLINSNCEKLDVLCMKGPITQRQNAKMRVDQLKYDSRHLNAALNSWRSQQYRRKQEEEEREALLSRQFTTNDHIDIMIDHNIQHNSQVRNANEGIDNLIQHGSGILENLRSQRMTIKGAHRRLIDIVTQVMNPSQGDAEVWLKYNSFHKLILIGATLGQIIPRLGSYNGFIHFSNDSGLFI</sequence>
<keyword evidence="3" id="KW-0812">Transmembrane</keyword>
<evidence type="ECO:0000256" key="5">
    <source>
        <dbReference type="ARBA" id="ARBA00022989"/>
    </source>
</evidence>